<evidence type="ECO:0000256" key="4">
    <source>
        <dbReference type="ARBA" id="ARBA00022840"/>
    </source>
</evidence>
<keyword evidence="2" id="KW-0813">Transport</keyword>
<dbReference type="AlphaFoldDB" id="U5MZE4"/>
<evidence type="ECO:0000256" key="3">
    <source>
        <dbReference type="ARBA" id="ARBA00022741"/>
    </source>
</evidence>
<dbReference type="eggNOG" id="COG1131">
    <property type="taxonomic scope" value="Bacteria"/>
</dbReference>
<evidence type="ECO:0000256" key="1">
    <source>
        <dbReference type="ARBA" id="ARBA00005417"/>
    </source>
</evidence>
<dbReference type="HOGENOM" id="CLU_000604_1_2_9"/>
<proteinExistence type="inferred from homology"/>
<keyword evidence="3" id="KW-0547">Nucleotide-binding</keyword>
<evidence type="ECO:0000256" key="2">
    <source>
        <dbReference type="ARBA" id="ARBA00022448"/>
    </source>
</evidence>
<keyword evidence="7" id="KW-1185">Reference proteome</keyword>
<dbReference type="KEGG" id="csb:CLSA_c40810"/>
<dbReference type="PANTHER" id="PTHR43335">
    <property type="entry name" value="ABC TRANSPORTER, ATP-BINDING PROTEIN"/>
    <property type="match status" value="1"/>
</dbReference>
<keyword evidence="4 6" id="KW-0067">ATP-binding</keyword>
<dbReference type="Pfam" id="PF00005">
    <property type="entry name" value="ABC_tran"/>
    <property type="match status" value="1"/>
</dbReference>
<name>U5MZE4_CLOSA</name>
<evidence type="ECO:0000313" key="6">
    <source>
        <dbReference type="EMBL" id="AGX45041.1"/>
    </source>
</evidence>
<gene>
    <name evidence="6" type="primary">bcrA6</name>
    <name evidence="6" type="ORF">CLSA_c40810</name>
</gene>
<dbReference type="InterPro" id="IPR003593">
    <property type="entry name" value="AAA+_ATPase"/>
</dbReference>
<dbReference type="PANTHER" id="PTHR43335:SF8">
    <property type="entry name" value="ABC TRANSPORTER, ATP-BINDING PROTEIN"/>
    <property type="match status" value="1"/>
</dbReference>
<evidence type="ECO:0000259" key="5">
    <source>
        <dbReference type="PROSITE" id="PS50893"/>
    </source>
</evidence>
<dbReference type="InterPro" id="IPR017871">
    <property type="entry name" value="ABC_transporter-like_CS"/>
</dbReference>
<dbReference type="PATRIC" id="fig|1345695.3.peg.4068"/>
<dbReference type="InterPro" id="IPR003439">
    <property type="entry name" value="ABC_transporter-like_ATP-bd"/>
</dbReference>
<dbReference type="GO" id="GO:0016887">
    <property type="term" value="F:ATP hydrolysis activity"/>
    <property type="evidence" value="ECO:0007669"/>
    <property type="project" value="InterPro"/>
</dbReference>
<feature type="domain" description="ABC transporter" evidence="5">
    <location>
        <begin position="20"/>
        <end position="248"/>
    </location>
</feature>
<accession>U5MZE4</accession>
<protein>
    <submittedName>
        <fullName evidence="6">Bacitracin transport ATP-binding protein BcrA</fullName>
    </submittedName>
</protein>
<dbReference type="SUPFAM" id="SSF52540">
    <property type="entry name" value="P-loop containing nucleoside triphosphate hydrolases"/>
    <property type="match status" value="1"/>
</dbReference>
<dbReference type="PROSITE" id="PS50893">
    <property type="entry name" value="ABC_TRANSPORTER_2"/>
    <property type="match status" value="1"/>
</dbReference>
<evidence type="ECO:0000313" key="7">
    <source>
        <dbReference type="Proteomes" id="UP000017118"/>
    </source>
</evidence>
<reference evidence="6 7" key="1">
    <citation type="journal article" date="2013" name="Genome Announc.">
        <title>Complete Genome Sequence of the Solvent Producer Clostridium saccharobutylicum NCP262 (DSM 13864).</title>
        <authorList>
            <person name="Poehlein A."/>
            <person name="Hartwich K."/>
            <person name="Krabben P."/>
            <person name="Ehrenreich A."/>
            <person name="Liebl W."/>
            <person name="Durre P."/>
            <person name="Gottschalk G."/>
            <person name="Daniel R."/>
        </authorList>
    </citation>
    <scope>NUCLEOTIDE SEQUENCE [LARGE SCALE GENOMIC DNA]</scope>
    <source>
        <strain evidence="6">DSM 13864</strain>
    </source>
</reference>
<dbReference type="EMBL" id="CP006721">
    <property type="protein sequence ID" value="AGX45041.1"/>
    <property type="molecule type" value="Genomic_DNA"/>
</dbReference>
<dbReference type="CDD" id="cd03268">
    <property type="entry name" value="ABC_BcrA_bacitracin_resist"/>
    <property type="match status" value="1"/>
</dbReference>
<dbReference type="GO" id="GO:0005524">
    <property type="term" value="F:ATP binding"/>
    <property type="evidence" value="ECO:0007669"/>
    <property type="project" value="UniProtKB-KW"/>
</dbReference>
<dbReference type="InterPro" id="IPR027417">
    <property type="entry name" value="P-loop_NTPase"/>
</dbReference>
<dbReference type="PROSITE" id="PS00211">
    <property type="entry name" value="ABC_TRANSPORTER_1"/>
    <property type="match status" value="1"/>
</dbReference>
<dbReference type="Proteomes" id="UP000017118">
    <property type="component" value="Chromosome"/>
</dbReference>
<comment type="similarity">
    <text evidence="1">Belongs to the ABC transporter superfamily.</text>
</comment>
<sequence>MKRIITIIKNYGGIKMDYILRTYNLTKEFKKFSAVKNLNMSIKQGEIYGFLGENGAGKTTTIRMIMGLIKSTSGEIELFSEKETKQNRNLLQRIGCMIEYPGFYPNLTAGENLDIHRRMMGMQDKECIIESLKVTGIQDVKDKKVKEFSLGMKQRLGIARAILHHPEFLILDEPTNGLDPSGIKETRELILDLCKTKGITFLISSHILSEIQQMATKIGIIHKGELLEEIEYDELQRRNRHYINIKVNNDKKAAVILEQKLHIRDYVVWGKNNLRVYEGLQEASRINSILISNDVSVDELCVKIDSLEDYFLKLTKNKHYNV</sequence>
<dbReference type="Gene3D" id="3.40.50.300">
    <property type="entry name" value="P-loop containing nucleotide triphosphate hydrolases"/>
    <property type="match status" value="1"/>
</dbReference>
<organism evidence="6 7">
    <name type="scientific">Clostridium saccharobutylicum DSM 13864</name>
    <dbReference type="NCBI Taxonomy" id="1345695"/>
    <lineage>
        <taxon>Bacteria</taxon>
        <taxon>Bacillati</taxon>
        <taxon>Bacillota</taxon>
        <taxon>Clostridia</taxon>
        <taxon>Eubacteriales</taxon>
        <taxon>Clostridiaceae</taxon>
        <taxon>Clostridium</taxon>
    </lineage>
</organism>
<dbReference type="SMART" id="SM00382">
    <property type="entry name" value="AAA"/>
    <property type="match status" value="1"/>
</dbReference>